<dbReference type="SUPFAM" id="SSF50891">
    <property type="entry name" value="Cyclophilin-like"/>
    <property type="match status" value="1"/>
</dbReference>
<dbReference type="AlphaFoldDB" id="A0A975U9L6"/>
<evidence type="ECO:0000256" key="1">
    <source>
        <dbReference type="ARBA" id="ARBA00022741"/>
    </source>
</evidence>
<dbReference type="PANTHER" id="PTHR34698:SF2">
    <property type="entry name" value="5-OXOPROLINASE SUBUNIT B"/>
    <property type="match status" value="1"/>
</dbReference>
<keyword evidence="3" id="KW-0067">ATP-binding</keyword>
<evidence type="ECO:0000256" key="3">
    <source>
        <dbReference type="ARBA" id="ARBA00022840"/>
    </source>
</evidence>
<dbReference type="Gene3D" id="3.30.1360.40">
    <property type="match status" value="1"/>
</dbReference>
<evidence type="ECO:0000256" key="2">
    <source>
        <dbReference type="ARBA" id="ARBA00022801"/>
    </source>
</evidence>
<dbReference type="GO" id="GO:0016787">
    <property type="term" value="F:hydrolase activity"/>
    <property type="evidence" value="ECO:0007669"/>
    <property type="project" value="UniProtKB-KW"/>
</dbReference>
<evidence type="ECO:0000313" key="6">
    <source>
        <dbReference type="Proteomes" id="UP000694232"/>
    </source>
</evidence>
<keyword evidence="1" id="KW-0547">Nucleotide-binding</keyword>
<dbReference type="SUPFAM" id="SSF160467">
    <property type="entry name" value="PH0987 N-terminal domain-like"/>
    <property type="match status" value="1"/>
</dbReference>
<dbReference type="RefSeq" id="WP_136483939.1">
    <property type="nucleotide sequence ID" value="NZ_CP076642.1"/>
</dbReference>
<dbReference type="EMBL" id="CP076642">
    <property type="protein sequence ID" value="QXO16454.1"/>
    <property type="molecule type" value="Genomic_DNA"/>
</dbReference>
<dbReference type="PANTHER" id="PTHR34698">
    <property type="entry name" value="5-OXOPROLINASE SUBUNIT B"/>
    <property type="match status" value="1"/>
</dbReference>
<evidence type="ECO:0000313" key="5">
    <source>
        <dbReference type="EMBL" id="QXO16454.1"/>
    </source>
</evidence>
<protein>
    <submittedName>
        <fullName evidence="5">Allophanate hydrolase subunit 1</fullName>
    </submittedName>
</protein>
<dbReference type="KEGG" id="vos:KNV97_02805"/>
<dbReference type="InterPro" id="IPR029000">
    <property type="entry name" value="Cyclophilin-like_dom_sf"/>
</dbReference>
<evidence type="ECO:0000259" key="4">
    <source>
        <dbReference type="SMART" id="SM00796"/>
    </source>
</evidence>
<proteinExistence type="predicted"/>
<dbReference type="InterPro" id="IPR010016">
    <property type="entry name" value="PxpB"/>
</dbReference>
<reference evidence="5" key="1">
    <citation type="submission" date="2021-06" db="EMBL/GenBank/DDBJ databases">
        <title>Vibrio nov. sp., novel gut bacterium isolated from Yellow Sea oyster.</title>
        <authorList>
            <person name="Muhammad N."/>
            <person name="Nguyen T.H."/>
            <person name="Lee Y.-J."/>
            <person name="Ko J."/>
            <person name="Kim S.-G."/>
        </authorList>
    </citation>
    <scope>NUCLEOTIDE SEQUENCE</scope>
    <source>
        <strain evidence="5">OG9-811</strain>
    </source>
</reference>
<dbReference type="Gene3D" id="2.40.100.10">
    <property type="entry name" value="Cyclophilin-like"/>
    <property type="match status" value="1"/>
</dbReference>
<dbReference type="SMART" id="SM00796">
    <property type="entry name" value="AHS1"/>
    <property type="match status" value="1"/>
</dbReference>
<sequence length="239" mass="26498">MQLNYSIEPVAESSLLIRFGNESSAALSLVIGDIARRIRLALGDYIMNVTPSYTTILIDYLPYRIASKHFLKRVIVCIDKAVSQENSLGEIVELPVYYHPDVGPDLALYQQQGLELEQVITLHTEPTYTVGAIGFAPGFAFMTEVAAPLRRSRHSSPRLSLPKGSVAIAEHQTAVYPNASPGGWNIIGNCPQPLFTPDHSPMVLWEIGTRVKFRAISREEFLDLGGEISPEQFQWGRTS</sequence>
<keyword evidence="6" id="KW-1185">Reference proteome</keyword>
<dbReference type="Pfam" id="PF02682">
    <property type="entry name" value="CT_C_D"/>
    <property type="match status" value="1"/>
</dbReference>
<dbReference type="Proteomes" id="UP000694232">
    <property type="component" value="Chromosome 2"/>
</dbReference>
<gene>
    <name evidence="5" type="ORF">KNV97_02805</name>
</gene>
<name>A0A975U9L6_9VIBR</name>
<keyword evidence="2 5" id="KW-0378">Hydrolase</keyword>
<dbReference type="InterPro" id="IPR003833">
    <property type="entry name" value="CT_C_D"/>
</dbReference>
<dbReference type="GO" id="GO:0005524">
    <property type="term" value="F:ATP binding"/>
    <property type="evidence" value="ECO:0007669"/>
    <property type="project" value="UniProtKB-KW"/>
</dbReference>
<accession>A0A975U9L6</accession>
<feature type="domain" description="Carboxyltransferase" evidence="4">
    <location>
        <begin position="5"/>
        <end position="205"/>
    </location>
</feature>
<organism evidence="5 6">
    <name type="scientific">Vibrio ostreae</name>
    <dbReference type="NCBI Taxonomy" id="2841925"/>
    <lineage>
        <taxon>Bacteria</taxon>
        <taxon>Pseudomonadati</taxon>
        <taxon>Pseudomonadota</taxon>
        <taxon>Gammaproteobacteria</taxon>
        <taxon>Vibrionales</taxon>
        <taxon>Vibrionaceae</taxon>
        <taxon>Vibrio</taxon>
    </lineage>
</organism>